<dbReference type="EMBL" id="JAJSOW010000105">
    <property type="protein sequence ID" value="KAI9164976.1"/>
    <property type="molecule type" value="Genomic_DNA"/>
</dbReference>
<dbReference type="CDD" id="cd06222">
    <property type="entry name" value="RNase_H_like"/>
    <property type="match status" value="1"/>
</dbReference>
<dbReference type="PANTHER" id="PTHR47074:SF11">
    <property type="entry name" value="REVERSE TRANSCRIPTASE-LIKE PROTEIN"/>
    <property type="match status" value="1"/>
</dbReference>
<dbReference type="InterPro" id="IPR044730">
    <property type="entry name" value="RNase_H-like_dom_plant"/>
</dbReference>
<dbReference type="InterPro" id="IPR002156">
    <property type="entry name" value="RNaseH_domain"/>
</dbReference>
<protein>
    <recommendedName>
        <fullName evidence="1">RNase H type-1 domain-containing protein</fullName>
    </recommendedName>
</protein>
<dbReference type="Pfam" id="PF13456">
    <property type="entry name" value="RVT_3"/>
    <property type="match status" value="1"/>
</dbReference>
<sequence>MDCKIPVREAIPRDVDNTRTDVQWKAPDIGCYKANCSAVGGKDGYKTGIGVVIRNCKGEIMASCAQYIDGSFDGVVAGIMAVYRGVMFSLGYGLRPCIFESDKTNEMNHIVNGGHMLASYGHILEEIEVLNRNNPGTRFRSTSRVANHVALWLAKYGLESADNVFWMEDIPSGIKDLVEAERPV</sequence>
<keyword evidence="3" id="KW-1185">Reference proteome</keyword>
<accession>A0AAD5IHS6</accession>
<name>A0AAD5IHS6_ACENE</name>
<dbReference type="AlphaFoldDB" id="A0AAD5IHS6"/>
<dbReference type="InterPro" id="IPR052929">
    <property type="entry name" value="RNase_H-like_EbsB-rel"/>
</dbReference>
<dbReference type="PANTHER" id="PTHR47074">
    <property type="entry name" value="BNAC02G40300D PROTEIN"/>
    <property type="match status" value="1"/>
</dbReference>
<reference evidence="2" key="2">
    <citation type="submission" date="2023-02" db="EMBL/GenBank/DDBJ databases">
        <authorList>
            <person name="Swenson N.G."/>
            <person name="Wegrzyn J.L."/>
            <person name="Mcevoy S.L."/>
        </authorList>
    </citation>
    <scope>NUCLEOTIDE SEQUENCE</scope>
    <source>
        <strain evidence="2">91603</strain>
        <tissue evidence="2">Leaf</tissue>
    </source>
</reference>
<organism evidence="2 3">
    <name type="scientific">Acer negundo</name>
    <name type="common">Box elder</name>
    <dbReference type="NCBI Taxonomy" id="4023"/>
    <lineage>
        <taxon>Eukaryota</taxon>
        <taxon>Viridiplantae</taxon>
        <taxon>Streptophyta</taxon>
        <taxon>Embryophyta</taxon>
        <taxon>Tracheophyta</taxon>
        <taxon>Spermatophyta</taxon>
        <taxon>Magnoliopsida</taxon>
        <taxon>eudicotyledons</taxon>
        <taxon>Gunneridae</taxon>
        <taxon>Pentapetalae</taxon>
        <taxon>rosids</taxon>
        <taxon>malvids</taxon>
        <taxon>Sapindales</taxon>
        <taxon>Sapindaceae</taxon>
        <taxon>Hippocastanoideae</taxon>
        <taxon>Acereae</taxon>
        <taxon>Acer</taxon>
    </lineage>
</organism>
<proteinExistence type="predicted"/>
<comment type="caution">
    <text evidence="2">The sequence shown here is derived from an EMBL/GenBank/DDBJ whole genome shotgun (WGS) entry which is preliminary data.</text>
</comment>
<feature type="domain" description="RNase H type-1" evidence="1">
    <location>
        <begin position="45"/>
        <end position="156"/>
    </location>
</feature>
<evidence type="ECO:0000313" key="2">
    <source>
        <dbReference type="EMBL" id="KAI9164976.1"/>
    </source>
</evidence>
<evidence type="ECO:0000313" key="3">
    <source>
        <dbReference type="Proteomes" id="UP001064489"/>
    </source>
</evidence>
<evidence type="ECO:0000259" key="1">
    <source>
        <dbReference type="Pfam" id="PF13456"/>
    </source>
</evidence>
<gene>
    <name evidence="2" type="ORF">LWI28_005432</name>
</gene>
<reference evidence="2" key="1">
    <citation type="journal article" date="2022" name="Plant J.">
        <title>Strategies of tolerance reflected in two North American maple genomes.</title>
        <authorList>
            <person name="McEvoy S.L."/>
            <person name="Sezen U.U."/>
            <person name="Trouern-Trend A."/>
            <person name="McMahon S.M."/>
            <person name="Schaberg P.G."/>
            <person name="Yang J."/>
            <person name="Wegrzyn J.L."/>
            <person name="Swenson N.G."/>
        </authorList>
    </citation>
    <scope>NUCLEOTIDE SEQUENCE</scope>
    <source>
        <strain evidence="2">91603</strain>
    </source>
</reference>
<dbReference type="GO" id="GO:0004523">
    <property type="term" value="F:RNA-DNA hybrid ribonuclease activity"/>
    <property type="evidence" value="ECO:0007669"/>
    <property type="project" value="InterPro"/>
</dbReference>
<dbReference type="Proteomes" id="UP001064489">
    <property type="component" value="Chromosome 10"/>
</dbReference>
<dbReference type="GO" id="GO:0003676">
    <property type="term" value="F:nucleic acid binding"/>
    <property type="evidence" value="ECO:0007669"/>
    <property type="project" value="InterPro"/>
</dbReference>